<evidence type="ECO:0000313" key="2">
    <source>
        <dbReference type="Proteomes" id="UP000758168"/>
    </source>
</evidence>
<gene>
    <name evidence="1" type="ORF">JOF54_001038</name>
</gene>
<dbReference type="EMBL" id="JAGIOB010000001">
    <property type="protein sequence ID" value="MBP2416116.1"/>
    <property type="molecule type" value="Genomic_DNA"/>
</dbReference>
<protein>
    <submittedName>
        <fullName evidence="1">Uncharacterized protein</fullName>
    </submittedName>
</protein>
<organism evidence="1 2">
    <name type="scientific">Microlunatus capsulatus</name>
    <dbReference type="NCBI Taxonomy" id="99117"/>
    <lineage>
        <taxon>Bacteria</taxon>
        <taxon>Bacillati</taxon>
        <taxon>Actinomycetota</taxon>
        <taxon>Actinomycetes</taxon>
        <taxon>Propionibacteriales</taxon>
        <taxon>Propionibacteriaceae</taxon>
        <taxon>Microlunatus</taxon>
    </lineage>
</organism>
<accession>A0ABS4Z4Z9</accession>
<dbReference type="Proteomes" id="UP000758168">
    <property type="component" value="Unassembled WGS sequence"/>
</dbReference>
<keyword evidence="2" id="KW-1185">Reference proteome</keyword>
<reference evidence="1 2" key="1">
    <citation type="submission" date="2021-03" db="EMBL/GenBank/DDBJ databases">
        <title>Sequencing the genomes of 1000 actinobacteria strains.</title>
        <authorList>
            <person name="Klenk H.-P."/>
        </authorList>
    </citation>
    <scope>NUCLEOTIDE SEQUENCE [LARGE SCALE GENOMIC DNA]</scope>
    <source>
        <strain evidence="1 2">DSM 12936</strain>
    </source>
</reference>
<evidence type="ECO:0000313" key="1">
    <source>
        <dbReference type="EMBL" id="MBP2416116.1"/>
    </source>
</evidence>
<dbReference type="RefSeq" id="WP_210053616.1">
    <property type="nucleotide sequence ID" value="NZ_BAAAMH010000018.1"/>
</dbReference>
<name>A0ABS4Z4Z9_9ACTN</name>
<comment type="caution">
    <text evidence="1">The sequence shown here is derived from an EMBL/GenBank/DDBJ whole genome shotgun (WGS) entry which is preliminary data.</text>
</comment>
<sequence>MEAEGRRRRHVWVDLGGGGRHPGLVLDWRRSQDGRWEAQVAVVRPHWLLTAWYPSTALSPVADDRWR</sequence>
<proteinExistence type="predicted"/>